<accession>A0A8T0JY30</accession>
<proteinExistence type="predicted"/>
<protein>
    <submittedName>
        <fullName evidence="1">Uncharacterized protein</fullName>
    </submittedName>
</protein>
<evidence type="ECO:0000313" key="2">
    <source>
        <dbReference type="Proteomes" id="UP000743370"/>
    </source>
</evidence>
<reference evidence="1 2" key="1">
    <citation type="submission" date="2020-05" db="EMBL/GenBank/DDBJ databases">
        <title>Vigna angularis (adzuki bean) Var. LongXiaoDou No. 4 denovo assembly.</title>
        <authorList>
            <person name="Xiang H."/>
        </authorList>
    </citation>
    <scope>NUCLEOTIDE SEQUENCE [LARGE SCALE GENOMIC DNA]</scope>
    <source>
        <tissue evidence="1">Leaf</tissue>
    </source>
</reference>
<organism evidence="1 2">
    <name type="scientific">Phaseolus angularis</name>
    <name type="common">Azuki bean</name>
    <name type="synonym">Vigna angularis</name>
    <dbReference type="NCBI Taxonomy" id="3914"/>
    <lineage>
        <taxon>Eukaryota</taxon>
        <taxon>Viridiplantae</taxon>
        <taxon>Streptophyta</taxon>
        <taxon>Embryophyta</taxon>
        <taxon>Tracheophyta</taxon>
        <taxon>Spermatophyta</taxon>
        <taxon>Magnoliopsida</taxon>
        <taxon>eudicotyledons</taxon>
        <taxon>Gunneridae</taxon>
        <taxon>Pentapetalae</taxon>
        <taxon>rosids</taxon>
        <taxon>fabids</taxon>
        <taxon>Fabales</taxon>
        <taxon>Fabaceae</taxon>
        <taxon>Papilionoideae</taxon>
        <taxon>50 kb inversion clade</taxon>
        <taxon>NPAAA clade</taxon>
        <taxon>indigoferoid/millettioid clade</taxon>
        <taxon>Phaseoleae</taxon>
        <taxon>Vigna</taxon>
    </lineage>
</organism>
<comment type="caution">
    <text evidence="1">The sequence shown here is derived from an EMBL/GenBank/DDBJ whole genome shotgun (WGS) entry which is preliminary data.</text>
</comment>
<sequence>MHHQHRQYVINTDTPPNPTHCTDHGTNYFCRKIDVLYGQRRFVKYKAEGKTTFCLADMSGNRRNSVLQESMAGIAAFKNKTVTEHKFQNGQYLRQWVIDLNNVTRCT</sequence>
<dbReference type="AlphaFoldDB" id="A0A8T0JY30"/>
<dbReference type="EMBL" id="JABFOF010000008">
    <property type="protein sequence ID" value="KAG2384193.1"/>
    <property type="molecule type" value="Genomic_DNA"/>
</dbReference>
<evidence type="ECO:0000313" key="1">
    <source>
        <dbReference type="EMBL" id="KAG2384193.1"/>
    </source>
</evidence>
<gene>
    <name evidence="1" type="ORF">HKW66_Vig0150440</name>
</gene>
<dbReference type="Proteomes" id="UP000743370">
    <property type="component" value="Unassembled WGS sequence"/>
</dbReference>
<name>A0A8T0JY30_PHAAN</name>